<dbReference type="GO" id="GO:0003677">
    <property type="term" value="F:DNA binding"/>
    <property type="evidence" value="ECO:0007669"/>
    <property type="project" value="InterPro"/>
</dbReference>
<accession>A0A240A7A7</accession>
<feature type="compositionally biased region" description="Basic and acidic residues" evidence="1">
    <location>
        <begin position="1"/>
        <end position="15"/>
    </location>
</feature>
<feature type="region of interest" description="Disordered" evidence="1">
    <location>
        <begin position="1"/>
        <end position="22"/>
    </location>
</feature>
<proteinExistence type="predicted"/>
<evidence type="ECO:0000313" key="2">
    <source>
        <dbReference type="EMBL" id="SNV79265.1"/>
    </source>
</evidence>
<name>A0A240A7A7_9CORY</name>
<reference evidence="2 3" key="1">
    <citation type="submission" date="2017-06" db="EMBL/GenBank/DDBJ databases">
        <authorList>
            <consortium name="Pathogen Informatics"/>
        </authorList>
    </citation>
    <scope>NUCLEOTIDE SEQUENCE [LARGE SCALE GENOMIC DNA]</scope>
    <source>
        <strain evidence="2 3">NCTC13015</strain>
    </source>
</reference>
<gene>
    <name evidence="2" type="ORF">SAMEA4535761_01898</name>
</gene>
<protein>
    <submittedName>
        <fullName evidence="2">PemK-like protein</fullName>
    </submittedName>
</protein>
<evidence type="ECO:0000256" key="1">
    <source>
        <dbReference type="SAM" id="MobiDB-lite"/>
    </source>
</evidence>
<dbReference type="Proteomes" id="UP000215374">
    <property type="component" value="Chromosome 1"/>
</dbReference>
<dbReference type="RefSeq" id="WP_231910286.1">
    <property type="nucleotide sequence ID" value="NZ_CP009211.1"/>
</dbReference>
<dbReference type="InterPro" id="IPR003477">
    <property type="entry name" value="PemK-like"/>
</dbReference>
<evidence type="ECO:0000313" key="3">
    <source>
        <dbReference type="Proteomes" id="UP000215374"/>
    </source>
</evidence>
<dbReference type="Pfam" id="PF02452">
    <property type="entry name" value="PemK_toxin"/>
    <property type="match status" value="1"/>
</dbReference>
<organism evidence="2 3">
    <name type="scientific">Corynebacterium imitans</name>
    <dbReference type="NCBI Taxonomy" id="156978"/>
    <lineage>
        <taxon>Bacteria</taxon>
        <taxon>Bacillati</taxon>
        <taxon>Actinomycetota</taxon>
        <taxon>Actinomycetes</taxon>
        <taxon>Mycobacteriales</taxon>
        <taxon>Corynebacteriaceae</taxon>
        <taxon>Corynebacterium</taxon>
    </lineage>
</organism>
<dbReference type="EMBL" id="LT906467">
    <property type="protein sequence ID" value="SNV79265.1"/>
    <property type="molecule type" value="Genomic_DNA"/>
</dbReference>
<sequence length="201" mass="22917">MESHREAGTRGDGPRLVKRQGSFAPLNKLKAKTSHLFKRRSHRERRTASLDQGLALLNERLGTRNPAHEPRTATYVTVKPTALLPRNIYYAPDMDGNAEPGEVVWVTMPSHPPRQRSMLVVGRERNEVLGLLISPESEHANDERWLGIGAGEWHESGKPCWVRLDKTLIVPESDLHRSGTIIPPRRFERVANRLRDRFDWG</sequence>
<dbReference type="AlphaFoldDB" id="A0A240A7A7"/>